<name>A0ABX7YZZ3_9GAMM</name>
<evidence type="ECO:0000256" key="5">
    <source>
        <dbReference type="ARBA" id="ARBA00022475"/>
    </source>
</evidence>
<evidence type="ECO:0000256" key="11">
    <source>
        <dbReference type="ARBA" id="ARBA00022985"/>
    </source>
</evidence>
<evidence type="ECO:0000256" key="8">
    <source>
        <dbReference type="ARBA" id="ARBA00022741"/>
    </source>
</evidence>
<evidence type="ECO:0000256" key="6">
    <source>
        <dbReference type="ARBA" id="ARBA00022519"/>
    </source>
</evidence>
<evidence type="ECO:0000256" key="3">
    <source>
        <dbReference type="ARBA" id="ARBA00010327"/>
    </source>
</evidence>
<organism evidence="16 17">
    <name type="scientific">Shewanella yunxiaonensis</name>
    <dbReference type="NCBI Taxonomy" id="2829809"/>
    <lineage>
        <taxon>Bacteria</taxon>
        <taxon>Pseudomonadati</taxon>
        <taxon>Pseudomonadota</taxon>
        <taxon>Gammaproteobacteria</taxon>
        <taxon>Alteromonadales</taxon>
        <taxon>Shewanellaceae</taxon>
        <taxon>Shewanella</taxon>
    </lineage>
</organism>
<keyword evidence="5 15" id="KW-1003">Cell membrane</keyword>
<dbReference type="InterPro" id="IPR011009">
    <property type="entry name" value="Kinase-like_dom_sf"/>
</dbReference>
<evidence type="ECO:0000313" key="17">
    <source>
        <dbReference type="Proteomes" id="UP000679575"/>
    </source>
</evidence>
<reference evidence="16 17" key="1">
    <citation type="submission" date="2021-04" db="EMBL/GenBank/DDBJ databases">
        <title>Novel species identification of genus Shewanella.</title>
        <authorList>
            <person name="Liu G."/>
        </authorList>
    </citation>
    <scope>NUCLEOTIDE SEQUENCE [LARGE SCALE GENOMIC DNA]</scope>
    <source>
        <strain evidence="16 17">FJAT-54481</strain>
    </source>
</reference>
<comment type="pathway">
    <text evidence="2 15">Bacterial outer membrane biogenesis; LPS core biosynthesis.</text>
</comment>
<dbReference type="Proteomes" id="UP000679575">
    <property type="component" value="Chromosome"/>
</dbReference>
<evidence type="ECO:0000256" key="1">
    <source>
        <dbReference type="ARBA" id="ARBA00004515"/>
    </source>
</evidence>
<keyword evidence="10 15" id="KW-0067">ATP-binding</keyword>
<feature type="active site" evidence="15">
    <location>
        <position position="170"/>
    </location>
</feature>
<evidence type="ECO:0000313" key="16">
    <source>
        <dbReference type="EMBL" id="QUN07716.1"/>
    </source>
</evidence>
<keyword evidence="8 15" id="KW-0547">Nucleotide-binding</keyword>
<dbReference type="HAMAP" id="MF_00521">
    <property type="entry name" value="KDO_kinase"/>
    <property type="match status" value="1"/>
</dbReference>
<comment type="subcellular location">
    <subcellularLocation>
        <location evidence="1 15">Cell inner membrane</location>
        <topology evidence="1 15">Peripheral membrane protein</topology>
        <orientation evidence="1 15">Cytoplasmic side</orientation>
    </subcellularLocation>
</comment>
<evidence type="ECO:0000256" key="13">
    <source>
        <dbReference type="ARBA" id="ARBA00029511"/>
    </source>
</evidence>
<evidence type="ECO:0000256" key="15">
    <source>
        <dbReference type="HAMAP-Rule" id="MF_00521"/>
    </source>
</evidence>
<keyword evidence="7 15" id="KW-0808">Transferase</keyword>
<dbReference type="InterPro" id="IPR022826">
    <property type="entry name" value="KDO_kinase"/>
</dbReference>
<evidence type="ECO:0000256" key="14">
    <source>
        <dbReference type="ARBA" id="ARBA00034417"/>
    </source>
</evidence>
<dbReference type="SUPFAM" id="SSF56112">
    <property type="entry name" value="Protein kinase-like (PK-like)"/>
    <property type="match status" value="1"/>
</dbReference>
<dbReference type="EMBL" id="CP073587">
    <property type="protein sequence ID" value="QUN07716.1"/>
    <property type="molecule type" value="Genomic_DNA"/>
</dbReference>
<dbReference type="EC" id="2.7.1.166" evidence="4 15"/>
<comment type="function">
    <text evidence="15">Catalyzes the ATP-dependent phosphorylation of the 3-deoxy-D-manno-octulosonic acid (Kdo) residue in Kdo-lipid IV(A) at the 4-OH position.</text>
</comment>
<evidence type="ECO:0000256" key="12">
    <source>
        <dbReference type="ARBA" id="ARBA00023136"/>
    </source>
</evidence>
<evidence type="ECO:0000256" key="4">
    <source>
        <dbReference type="ARBA" id="ARBA00011988"/>
    </source>
</evidence>
<comment type="similarity">
    <text evidence="3 15">Belongs to the protein kinase superfamily. KdkA/RfaP family.</text>
</comment>
<sequence length="243" mass="28095">MRFPMQLIKTANGCIATTKTTPSDITPEWFRESFWRQRQAITGSSTGRYITWFVQYDQQQWVLRHYWRGGLMEKFSKDAYLFTGSNRTRAVAELALLEKLYLQGLPVPRPVAANVERFGLWYRADILIERIAGAQDLVAILANTPMSDTQWQQLGAQIAEFHRCGVYHADLNAKNILLSGNQFYLIDFDRGSEKIPLKIWQQANLDRLLRSFNKEQGKQPALAFNAQCWQWLMAGYNRVNPLA</sequence>
<accession>A0ABX7YZZ3</accession>
<dbReference type="NCBIfam" id="NF002475">
    <property type="entry name" value="PRK01723.1"/>
    <property type="match status" value="1"/>
</dbReference>
<keyword evidence="12 15" id="KW-0472">Membrane</keyword>
<evidence type="ECO:0000256" key="2">
    <source>
        <dbReference type="ARBA" id="ARBA00004713"/>
    </source>
</evidence>
<gene>
    <name evidence="15" type="primary">kdkA</name>
    <name evidence="16" type="ORF">KDN34_17130</name>
</gene>
<evidence type="ECO:0000256" key="7">
    <source>
        <dbReference type="ARBA" id="ARBA00022679"/>
    </source>
</evidence>
<dbReference type="GO" id="GO:0016301">
    <property type="term" value="F:kinase activity"/>
    <property type="evidence" value="ECO:0007669"/>
    <property type="project" value="UniProtKB-KW"/>
</dbReference>
<keyword evidence="17" id="KW-1185">Reference proteome</keyword>
<proteinExistence type="inferred from homology"/>
<keyword evidence="9 15" id="KW-0418">Kinase</keyword>
<keyword evidence="11 15" id="KW-0448">Lipopolysaccharide biosynthesis</keyword>
<keyword evidence="6 15" id="KW-0997">Cell inner membrane</keyword>
<evidence type="ECO:0000256" key="10">
    <source>
        <dbReference type="ARBA" id="ARBA00022840"/>
    </source>
</evidence>
<evidence type="ECO:0000256" key="9">
    <source>
        <dbReference type="ARBA" id="ARBA00022777"/>
    </source>
</evidence>
<protein>
    <recommendedName>
        <fullName evidence="13 15">3-deoxy-D-manno-octulosonic acid kinase</fullName>
        <shortName evidence="15">Kdo kinase</shortName>
        <ecNumber evidence="4 15">2.7.1.166</ecNumber>
    </recommendedName>
</protein>
<dbReference type="Gene3D" id="1.10.510.10">
    <property type="entry name" value="Transferase(Phosphotransferase) domain 1"/>
    <property type="match status" value="1"/>
</dbReference>
<comment type="catalytic activity">
    <reaction evidence="14 15">
        <text>an alpha-Kdo-(2-&gt;6)-lipid IVA + ATP = a 4-O-phospho-alpha-Kdo-(2-&gt;6)-lipid IVA + ADP + H(+)</text>
        <dbReference type="Rhea" id="RHEA:74271"/>
        <dbReference type="ChEBI" id="CHEBI:15378"/>
        <dbReference type="ChEBI" id="CHEBI:30616"/>
        <dbReference type="ChEBI" id="CHEBI:176428"/>
        <dbReference type="ChEBI" id="CHEBI:193140"/>
        <dbReference type="ChEBI" id="CHEBI:456216"/>
        <dbReference type="EC" id="2.7.1.166"/>
    </reaction>
</comment>
<dbReference type="Pfam" id="PF06293">
    <property type="entry name" value="Kdo"/>
    <property type="match status" value="1"/>
</dbReference>